<dbReference type="GO" id="GO:0000981">
    <property type="term" value="F:DNA-binding transcription factor activity, RNA polymerase II-specific"/>
    <property type="evidence" value="ECO:0007669"/>
    <property type="project" value="TreeGrafter"/>
</dbReference>
<keyword evidence="7" id="KW-1185">Reference proteome</keyword>
<protein>
    <recommendedName>
        <fullName evidence="5">HMG box domain-containing protein</fullName>
    </recommendedName>
</protein>
<evidence type="ECO:0000313" key="6">
    <source>
        <dbReference type="EMBL" id="CAK5274962.1"/>
    </source>
</evidence>
<dbReference type="PROSITE" id="PS50118">
    <property type="entry name" value="HMG_BOX_2"/>
    <property type="match status" value="1"/>
</dbReference>
<evidence type="ECO:0000313" key="7">
    <source>
        <dbReference type="Proteomes" id="UP001295794"/>
    </source>
</evidence>
<comment type="caution">
    <text evidence="6">The sequence shown here is derived from an EMBL/GenBank/DDBJ whole genome shotgun (WGS) entry which is preliminary data.</text>
</comment>
<feature type="region of interest" description="Disordered" evidence="4">
    <location>
        <begin position="72"/>
        <end position="123"/>
    </location>
</feature>
<feature type="compositionally biased region" description="Polar residues" evidence="4">
    <location>
        <begin position="595"/>
        <end position="614"/>
    </location>
</feature>
<keyword evidence="1 3" id="KW-0238">DNA-binding</keyword>
<accession>A0AAD2K288</accession>
<feature type="compositionally biased region" description="Pro residues" evidence="4">
    <location>
        <begin position="99"/>
        <end position="109"/>
    </location>
</feature>
<evidence type="ECO:0000256" key="1">
    <source>
        <dbReference type="ARBA" id="ARBA00023125"/>
    </source>
</evidence>
<evidence type="ECO:0000256" key="2">
    <source>
        <dbReference type="ARBA" id="ARBA00023242"/>
    </source>
</evidence>
<evidence type="ECO:0000259" key="5">
    <source>
        <dbReference type="PROSITE" id="PS50118"/>
    </source>
</evidence>
<feature type="region of interest" description="Disordered" evidence="4">
    <location>
        <begin position="563"/>
        <end position="582"/>
    </location>
</feature>
<dbReference type="SUPFAM" id="SSF47095">
    <property type="entry name" value="HMG-box"/>
    <property type="match status" value="1"/>
</dbReference>
<gene>
    <name evidence="6" type="ORF">MYCIT1_LOCUS22415</name>
</gene>
<feature type="region of interest" description="Disordered" evidence="4">
    <location>
        <begin position="264"/>
        <end position="292"/>
    </location>
</feature>
<reference evidence="6" key="1">
    <citation type="submission" date="2023-11" db="EMBL/GenBank/DDBJ databases">
        <authorList>
            <person name="De Vega J J."/>
            <person name="De Vega J J."/>
        </authorList>
    </citation>
    <scope>NUCLEOTIDE SEQUENCE</scope>
</reference>
<feature type="domain" description="HMG box" evidence="5">
    <location>
        <begin position="126"/>
        <end position="195"/>
    </location>
</feature>
<dbReference type="Proteomes" id="UP001295794">
    <property type="component" value="Unassembled WGS sequence"/>
</dbReference>
<evidence type="ECO:0000256" key="4">
    <source>
        <dbReference type="SAM" id="MobiDB-lite"/>
    </source>
</evidence>
<dbReference type="CDD" id="cd01389">
    <property type="entry name" value="HMG-box_ROX1-like"/>
    <property type="match status" value="1"/>
</dbReference>
<sequence length="672" mass="72766">MPALRSASRRTSGGYGRRRSSIAPLVAKPGTYGYAAPTAPSTILPDAASASSSSLTPSNQATVTFAPNVTPITYNAPSPDDPSCDDLPRPGDTDVTAPLFPPSNQPAPAPRRKRVAPGKRRSLGYIPRPPNAFMLFRANFVRSRHIPGSLEATHSSLSKIIGTVWRSLSLREKATWEKKAKDAKAEHKIMYPDYKFRPVHGKARAPIGSYSNSDYNAARTIKHEMEEKRSEDIASLLLQGKKGDELTDAVNELDVRRRAEYALSKSETATDRAFTDSPSPGPELLYNPNIPDGYGTDVPMSMPKYPHPLNLDPGAFYLSRDVSSPPSSTLTAGSPYQMPLPMPLYQQQQQLDSSDRWRHRRSSSVPLPTECHYGPFYGHDEATMSVNSNALTLPPIHFPIDHTNVGSWMLPPPPTAAEDSLSGAAIGISAGSQRMSLSWGSMGSTGYMRPSFSFGFRNSYSSTWYAAGGTGYAANTFDPIGRRASSAQAFFSPTSFKFNTCGSDAAEYEQQLPEELPDADTSLFHPGFLNTFGGAPVSELAMANFEVQQASVLHAPQPMNPVSPLNSVEFHPPAPQYSEPPAPEVYDVQGPVVMESSTPTPVAQTSSLSPQLQYPESAAPTPAPEPVHYPPFEFASDSGELHFAARPSIDIGMLIAKPVDMAYAASYANEFE</sequence>
<dbReference type="Pfam" id="PF00505">
    <property type="entry name" value="HMG_box"/>
    <property type="match status" value="1"/>
</dbReference>
<name>A0AAD2K288_9AGAR</name>
<feature type="region of interest" description="Disordered" evidence="4">
    <location>
        <begin position="594"/>
        <end position="631"/>
    </location>
</feature>
<dbReference type="InterPro" id="IPR036910">
    <property type="entry name" value="HMG_box_dom_sf"/>
</dbReference>
<dbReference type="SMART" id="SM00398">
    <property type="entry name" value="HMG"/>
    <property type="match status" value="1"/>
</dbReference>
<feature type="compositionally biased region" description="Pro residues" evidence="4">
    <location>
        <begin position="572"/>
        <end position="582"/>
    </location>
</feature>
<feature type="region of interest" description="Disordered" evidence="4">
    <location>
        <begin position="1"/>
        <end position="59"/>
    </location>
</feature>
<keyword evidence="2 3" id="KW-0539">Nucleus</keyword>
<dbReference type="InterPro" id="IPR009071">
    <property type="entry name" value="HMG_box_dom"/>
</dbReference>
<dbReference type="Gene3D" id="1.10.30.10">
    <property type="entry name" value="High mobility group box domain"/>
    <property type="match status" value="1"/>
</dbReference>
<dbReference type="EMBL" id="CAVNYO010000403">
    <property type="protein sequence ID" value="CAK5274962.1"/>
    <property type="molecule type" value="Genomic_DNA"/>
</dbReference>
<feature type="DNA-binding region" description="HMG box" evidence="3">
    <location>
        <begin position="126"/>
        <end position="195"/>
    </location>
</feature>
<feature type="compositionally biased region" description="Low complexity" evidence="4">
    <location>
        <begin position="1"/>
        <end position="12"/>
    </location>
</feature>
<dbReference type="InterPro" id="IPR051356">
    <property type="entry name" value="SOX/SOX-like_TF"/>
</dbReference>
<dbReference type="AlphaFoldDB" id="A0AAD2K288"/>
<proteinExistence type="predicted"/>
<dbReference type="PANTHER" id="PTHR45789">
    <property type="entry name" value="FI18025P1"/>
    <property type="match status" value="1"/>
</dbReference>
<dbReference type="PANTHER" id="PTHR45789:SF2">
    <property type="entry name" value="FI18025P1"/>
    <property type="match status" value="1"/>
</dbReference>
<evidence type="ECO:0000256" key="3">
    <source>
        <dbReference type="PROSITE-ProRule" id="PRU00267"/>
    </source>
</evidence>
<feature type="compositionally biased region" description="Basic residues" evidence="4">
    <location>
        <begin position="110"/>
        <end position="122"/>
    </location>
</feature>
<dbReference type="GO" id="GO:0000978">
    <property type="term" value="F:RNA polymerase II cis-regulatory region sequence-specific DNA binding"/>
    <property type="evidence" value="ECO:0007669"/>
    <property type="project" value="TreeGrafter"/>
</dbReference>
<dbReference type="GO" id="GO:0005634">
    <property type="term" value="C:nucleus"/>
    <property type="evidence" value="ECO:0007669"/>
    <property type="project" value="UniProtKB-UniRule"/>
</dbReference>
<organism evidence="6 7">
    <name type="scientific">Mycena citricolor</name>
    <dbReference type="NCBI Taxonomy" id="2018698"/>
    <lineage>
        <taxon>Eukaryota</taxon>
        <taxon>Fungi</taxon>
        <taxon>Dikarya</taxon>
        <taxon>Basidiomycota</taxon>
        <taxon>Agaricomycotina</taxon>
        <taxon>Agaricomycetes</taxon>
        <taxon>Agaricomycetidae</taxon>
        <taxon>Agaricales</taxon>
        <taxon>Marasmiineae</taxon>
        <taxon>Mycenaceae</taxon>
        <taxon>Mycena</taxon>
    </lineage>
</organism>